<dbReference type="Proteomes" id="UP000092730">
    <property type="component" value="Chromosome 6"/>
</dbReference>
<reference evidence="4" key="4">
    <citation type="submission" date="2024-02" db="EMBL/GenBank/DDBJ databases">
        <title>Comparative genomics of Cryptococcus and Kwoniella reveals pathogenesis evolution and contrasting modes of karyotype evolution via chromosome fusion or intercentromeric recombination.</title>
        <authorList>
            <person name="Coelho M.A."/>
            <person name="David-Palma M."/>
            <person name="Shea T."/>
            <person name="Bowers K."/>
            <person name="McGinley-Smith S."/>
            <person name="Mohammad A.W."/>
            <person name="Gnirke A."/>
            <person name="Yurkov A.M."/>
            <person name="Nowrousian M."/>
            <person name="Sun S."/>
            <person name="Cuomo C.A."/>
            <person name="Heitman J."/>
        </authorList>
    </citation>
    <scope>NUCLEOTIDE SEQUENCE</scope>
    <source>
        <strain evidence="4">CBS 10118</strain>
    </source>
</reference>
<sequence length="315" mass="36700">MSSSPSASQSSWSLIDYSKSDASTVDHLPLPDESEILRSRLSDLERKNAILEDQLRDLRYTTTNQSDEIMMVRRKLAELEDERTYLVAGLDPARRELEGELRRLKVDLGRERDKSRKGVLEDLLGRSGLRGNEEDGEISRAIWVDQERRIEQLGQDLESTTKELTEKILENQELHYINQNLETQNAKLTNEIREMGGNEDKLKSYKSSISNIKKKYKKQLEMKEKELKGEYKKKQDEVKNEKMKSEESNKKGNDKENEIEELKKKNEKLSRIIEKAKRENEEVSELLERSQAEMDRLSEEVEGKLKIIEGLGRKE</sequence>
<feature type="region of interest" description="Disordered" evidence="2">
    <location>
        <begin position="228"/>
        <end position="263"/>
    </location>
</feature>
<dbReference type="KEGG" id="kbi:30210893"/>
<evidence type="ECO:0000313" key="3">
    <source>
        <dbReference type="EMBL" id="OCF23511.1"/>
    </source>
</evidence>
<evidence type="ECO:0000256" key="1">
    <source>
        <dbReference type="SAM" id="Coils"/>
    </source>
</evidence>
<evidence type="ECO:0000313" key="4">
    <source>
        <dbReference type="EMBL" id="WVW85729.1"/>
    </source>
</evidence>
<dbReference type="AlphaFoldDB" id="A0A1B9FXM7"/>
<dbReference type="OrthoDB" id="2564918at2759"/>
<reference evidence="4" key="2">
    <citation type="submission" date="2013-07" db="EMBL/GenBank/DDBJ databases">
        <authorList>
            <consortium name="The Broad Institute Genome Sequencing Platform"/>
            <person name="Cuomo C."/>
            <person name="Litvintseva A."/>
            <person name="Chen Y."/>
            <person name="Heitman J."/>
            <person name="Sun S."/>
            <person name="Springer D."/>
            <person name="Dromer F."/>
            <person name="Young S.K."/>
            <person name="Zeng Q."/>
            <person name="Gargeya S."/>
            <person name="Fitzgerald M."/>
            <person name="Abouelleil A."/>
            <person name="Alvarado L."/>
            <person name="Berlin A.M."/>
            <person name="Chapman S.B."/>
            <person name="Dewar J."/>
            <person name="Goldberg J."/>
            <person name="Griggs A."/>
            <person name="Gujja S."/>
            <person name="Hansen M."/>
            <person name="Howarth C."/>
            <person name="Imamovic A."/>
            <person name="Larimer J."/>
            <person name="McCowan C."/>
            <person name="Murphy C."/>
            <person name="Pearson M."/>
            <person name="Priest M."/>
            <person name="Roberts A."/>
            <person name="Saif S."/>
            <person name="Shea T."/>
            <person name="Sykes S."/>
            <person name="Wortman J."/>
            <person name="Nusbaum C."/>
            <person name="Birren B."/>
        </authorList>
    </citation>
    <scope>NUCLEOTIDE SEQUENCE</scope>
    <source>
        <strain evidence="4">CBS 10118</strain>
    </source>
</reference>
<name>A0A1B9FXM7_9TREE</name>
<reference evidence="3" key="3">
    <citation type="submission" date="2014-01" db="EMBL/GenBank/DDBJ databases">
        <title>Evolution of pathogenesis and genome organization in the Tremellales.</title>
        <authorList>
            <person name="Cuomo C."/>
            <person name="Litvintseva A."/>
            <person name="Heitman J."/>
            <person name="Chen Y."/>
            <person name="Sun S."/>
            <person name="Springer D."/>
            <person name="Dromer F."/>
            <person name="Young S."/>
            <person name="Zeng Q."/>
            <person name="Chapman S."/>
            <person name="Gujja S."/>
            <person name="Saif S."/>
            <person name="Birren B."/>
        </authorList>
    </citation>
    <scope>NUCLEOTIDE SEQUENCE</scope>
    <source>
        <strain evidence="3">CBS 10118</strain>
    </source>
</reference>
<protein>
    <submittedName>
        <fullName evidence="3">Uncharacterized protein</fullName>
    </submittedName>
</protein>
<evidence type="ECO:0000313" key="5">
    <source>
        <dbReference type="Proteomes" id="UP000092730"/>
    </source>
</evidence>
<evidence type="ECO:0000256" key="2">
    <source>
        <dbReference type="SAM" id="MobiDB-lite"/>
    </source>
</evidence>
<feature type="coiled-coil region" evidence="1">
    <location>
        <begin position="34"/>
        <end position="114"/>
    </location>
</feature>
<proteinExistence type="predicted"/>
<accession>A0A1B9FXM7</accession>
<dbReference type="EMBL" id="CP144546">
    <property type="protein sequence ID" value="WVW85729.1"/>
    <property type="molecule type" value="Genomic_DNA"/>
</dbReference>
<dbReference type="GeneID" id="30210893"/>
<keyword evidence="5" id="KW-1185">Reference proteome</keyword>
<reference evidence="3" key="1">
    <citation type="submission" date="2013-07" db="EMBL/GenBank/DDBJ databases">
        <title>The Genome Sequence of Cryptococcus bestiolae CBS10118.</title>
        <authorList>
            <consortium name="The Broad Institute Genome Sequencing Platform"/>
            <person name="Cuomo C."/>
            <person name="Litvintseva A."/>
            <person name="Chen Y."/>
            <person name="Heitman J."/>
            <person name="Sun S."/>
            <person name="Springer D."/>
            <person name="Dromer F."/>
            <person name="Young S.K."/>
            <person name="Zeng Q."/>
            <person name="Gargeya S."/>
            <person name="Fitzgerald M."/>
            <person name="Abouelleil A."/>
            <person name="Alvarado L."/>
            <person name="Berlin A.M."/>
            <person name="Chapman S.B."/>
            <person name="Dewar J."/>
            <person name="Goldberg J."/>
            <person name="Griggs A."/>
            <person name="Gujja S."/>
            <person name="Hansen M."/>
            <person name="Howarth C."/>
            <person name="Imamovic A."/>
            <person name="Larimer J."/>
            <person name="McCowan C."/>
            <person name="Murphy C."/>
            <person name="Pearson M."/>
            <person name="Priest M."/>
            <person name="Roberts A."/>
            <person name="Saif S."/>
            <person name="Shea T."/>
            <person name="Sykes S."/>
            <person name="Wortman J."/>
            <person name="Nusbaum C."/>
            <person name="Birren B."/>
        </authorList>
    </citation>
    <scope>NUCLEOTIDE SEQUENCE [LARGE SCALE GENOMIC DNA]</scope>
    <source>
        <strain evidence="3">CBS 10118</strain>
    </source>
</reference>
<keyword evidence="1" id="KW-0175">Coiled coil</keyword>
<dbReference type="EMBL" id="KI894023">
    <property type="protein sequence ID" value="OCF23511.1"/>
    <property type="molecule type" value="Genomic_DNA"/>
</dbReference>
<gene>
    <name evidence="3" type="ORF">I302_06494</name>
    <name evidence="4" type="ORF">I302_107767</name>
</gene>
<dbReference type="VEuPathDB" id="FungiDB:I302_06494"/>
<organism evidence="3">
    <name type="scientific">Kwoniella bestiolae CBS 10118</name>
    <dbReference type="NCBI Taxonomy" id="1296100"/>
    <lineage>
        <taxon>Eukaryota</taxon>
        <taxon>Fungi</taxon>
        <taxon>Dikarya</taxon>
        <taxon>Basidiomycota</taxon>
        <taxon>Agaricomycotina</taxon>
        <taxon>Tremellomycetes</taxon>
        <taxon>Tremellales</taxon>
        <taxon>Cryptococcaceae</taxon>
        <taxon>Kwoniella</taxon>
    </lineage>
</organism>
<dbReference type="RefSeq" id="XP_019044581.1">
    <property type="nucleotide sequence ID" value="XM_019193104.1"/>
</dbReference>